<organism evidence="2 3">
    <name type="scientific">Schizopora paradoxa</name>
    <dbReference type="NCBI Taxonomy" id="27342"/>
    <lineage>
        <taxon>Eukaryota</taxon>
        <taxon>Fungi</taxon>
        <taxon>Dikarya</taxon>
        <taxon>Basidiomycota</taxon>
        <taxon>Agaricomycotina</taxon>
        <taxon>Agaricomycetes</taxon>
        <taxon>Hymenochaetales</taxon>
        <taxon>Schizoporaceae</taxon>
        <taxon>Schizopora</taxon>
    </lineage>
</organism>
<feature type="region of interest" description="Disordered" evidence="1">
    <location>
        <begin position="1"/>
        <end position="94"/>
    </location>
</feature>
<dbReference type="InterPro" id="IPR035979">
    <property type="entry name" value="RBD_domain_sf"/>
</dbReference>
<accession>A0A0H2RGX0</accession>
<dbReference type="GO" id="GO:0005634">
    <property type="term" value="C:nucleus"/>
    <property type="evidence" value="ECO:0007669"/>
    <property type="project" value="UniProtKB-SubCell"/>
</dbReference>
<evidence type="ECO:0000313" key="3">
    <source>
        <dbReference type="Proteomes" id="UP000053477"/>
    </source>
</evidence>
<keyword evidence="3" id="KW-1185">Reference proteome</keyword>
<dbReference type="CDD" id="cd12372">
    <property type="entry name" value="RRM_CFIm68_CFIm59"/>
    <property type="match status" value="1"/>
</dbReference>
<dbReference type="InterPro" id="IPR012677">
    <property type="entry name" value="Nucleotide-bd_a/b_plait_sf"/>
</dbReference>
<dbReference type="Gene3D" id="3.30.70.330">
    <property type="match status" value="1"/>
</dbReference>
<proteinExistence type="predicted"/>
<evidence type="ECO:0008006" key="4">
    <source>
        <dbReference type="Google" id="ProtNLM"/>
    </source>
</evidence>
<dbReference type="AlphaFoldDB" id="A0A0H2RGX0"/>
<feature type="compositionally biased region" description="Low complexity" evidence="1">
    <location>
        <begin position="213"/>
        <end position="224"/>
    </location>
</feature>
<dbReference type="GO" id="GO:0003676">
    <property type="term" value="F:nucleic acid binding"/>
    <property type="evidence" value="ECO:0007669"/>
    <property type="project" value="InterPro"/>
</dbReference>
<dbReference type="PANTHER" id="PTHR23204">
    <property type="entry name" value="CLEAVAGE AND POLYADENYLATION SPECIFIC FACTOR"/>
    <property type="match status" value="1"/>
</dbReference>
<evidence type="ECO:0000256" key="1">
    <source>
        <dbReference type="SAM" id="MobiDB-lite"/>
    </source>
</evidence>
<dbReference type="OrthoDB" id="10065185at2759"/>
<dbReference type="InParanoid" id="A0A0H2RGX0"/>
<feature type="region of interest" description="Disordered" evidence="1">
    <location>
        <begin position="325"/>
        <end position="345"/>
    </location>
</feature>
<feature type="region of interest" description="Disordered" evidence="1">
    <location>
        <begin position="185"/>
        <end position="224"/>
    </location>
</feature>
<feature type="compositionally biased region" description="Low complexity" evidence="1">
    <location>
        <begin position="81"/>
        <end position="94"/>
    </location>
</feature>
<dbReference type="STRING" id="27342.A0A0H2RGX0"/>
<protein>
    <recommendedName>
        <fullName evidence="4">RRM domain-containing protein</fullName>
    </recommendedName>
</protein>
<evidence type="ECO:0000313" key="2">
    <source>
        <dbReference type="EMBL" id="KLO10832.1"/>
    </source>
</evidence>
<name>A0A0H2RGX0_9AGAM</name>
<dbReference type="SUPFAM" id="SSF54928">
    <property type="entry name" value="RNA-binding domain, RBD"/>
    <property type="match status" value="1"/>
</dbReference>
<feature type="compositionally biased region" description="Basic and acidic residues" evidence="1">
    <location>
        <begin position="191"/>
        <end position="206"/>
    </location>
</feature>
<dbReference type="InterPro" id="IPR034772">
    <property type="entry name" value="CPSF6/7"/>
</dbReference>
<dbReference type="EMBL" id="KQ086016">
    <property type="protein sequence ID" value="KLO10832.1"/>
    <property type="molecule type" value="Genomic_DNA"/>
</dbReference>
<gene>
    <name evidence="2" type="ORF">SCHPADRAFT_892077</name>
</gene>
<sequence length="345" mass="36245">MPADDDFDIYGGEDYGESMGPAVGGEFEGPEFEIPETVNLGPEPTVGDKRPREEESDAPEEPKRETSVPASNVNSDVTMRSSNTPTPSNGPSNNFGGVQLDALYIGELHWWTTDEDVRQACISAGVNIDHKDITFSEHKVNGKSKGVVIVEAHSNENAAVIKEWFDKNDFQGKRANATLASSLDQNPFRTLPKDPPPRELRMDNGRGRGLRGGYNNRGEGPNPMRGGGNMMNGGGMMRGGPPNPMAAAMGGMMGMLNANQLASAMGFGRGNFGPRGGMMGGGGGGYGGGRGGNMGGMGMMNNGGGRGGYGGQQGGHFNPAFMQNQGGGNYGGDGPRKRYRMDGQG</sequence>
<dbReference type="Proteomes" id="UP000053477">
    <property type="component" value="Unassembled WGS sequence"/>
</dbReference>
<reference evidence="2 3" key="1">
    <citation type="submission" date="2015-04" db="EMBL/GenBank/DDBJ databases">
        <title>Complete genome sequence of Schizopora paradoxa KUC8140, a cosmopolitan wood degrader in East Asia.</title>
        <authorList>
            <consortium name="DOE Joint Genome Institute"/>
            <person name="Min B."/>
            <person name="Park H."/>
            <person name="Jang Y."/>
            <person name="Kim J.-J."/>
            <person name="Kim K.H."/>
            <person name="Pangilinan J."/>
            <person name="Lipzen A."/>
            <person name="Riley R."/>
            <person name="Grigoriev I.V."/>
            <person name="Spatafora J.W."/>
            <person name="Choi I.-G."/>
        </authorList>
    </citation>
    <scope>NUCLEOTIDE SEQUENCE [LARGE SCALE GENOMIC DNA]</scope>
    <source>
        <strain evidence="2 3">KUC8140</strain>
    </source>
</reference>
<feature type="compositionally biased region" description="Polar residues" evidence="1">
    <location>
        <begin position="68"/>
        <end position="80"/>
    </location>
</feature>
<dbReference type="GO" id="GO:0006397">
    <property type="term" value="P:mRNA processing"/>
    <property type="evidence" value="ECO:0007669"/>
    <property type="project" value="UniProtKB-KW"/>
</dbReference>